<keyword evidence="2" id="KW-1185">Reference proteome</keyword>
<dbReference type="EMBL" id="CAJVPK010000507">
    <property type="protein sequence ID" value="CAG8519473.1"/>
    <property type="molecule type" value="Genomic_DNA"/>
</dbReference>
<dbReference type="Proteomes" id="UP000789706">
    <property type="component" value="Unassembled WGS sequence"/>
</dbReference>
<name>A0A9N9A7J7_9GLOM</name>
<dbReference type="AlphaFoldDB" id="A0A9N9A7J7"/>
<protein>
    <submittedName>
        <fullName evidence="1">8945_t:CDS:1</fullName>
    </submittedName>
</protein>
<comment type="caution">
    <text evidence="1">The sequence shown here is derived from an EMBL/GenBank/DDBJ whole genome shotgun (WGS) entry which is preliminary data.</text>
</comment>
<organism evidence="1 2">
    <name type="scientific">Diversispora eburnea</name>
    <dbReference type="NCBI Taxonomy" id="1213867"/>
    <lineage>
        <taxon>Eukaryota</taxon>
        <taxon>Fungi</taxon>
        <taxon>Fungi incertae sedis</taxon>
        <taxon>Mucoromycota</taxon>
        <taxon>Glomeromycotina</taxon>
        <taxon>Glomeromycetes</taxon>
        <taxon>Diversisporales</taxon>
        <taxon>Diversisporaceae</taxon>
        <taxon>Diversispora</taxon>
    </lineage>
</organism>
<gene>
    <name evidence="1" type="ORF">DEBURN_LOCUS5585</name>
</gene>
<proteinExistence type="predicted"/>
<evidence type="ECO:0000313" key="2">
    <source>
        <dbReference type="Proteomes" id="UP000789706"/>
    </source>
</evidence>
<accession>A0A9N9A7J7</accession>
<evidence type="ECO:0000313" key="1">
    <source>
        <dbReference type="EMBL" id="CAG8519473.1"/>
    </source>
</evidence>
<reference evidence="1" key="1">
    <citation type="submission" date="2021-06" db="EMBL/GenBank/DDBJ databases">
        <authorList>
            <person name="Kallberg Y."/>
            <person name="Tangrot J."/>
            <person name="Rosling A."/>
        </authorList>
    </citation>
    <scope>NUCLEOTIDE SEQUENCE</scope>
    <source>
        <strain evidence="1">AZ414A</strain>
    </source>
</reference>
<sequence>MHNKITQSTFDKISISKINIDNFQRLQRHLDEYMTWLNEYIPLKRSDCLHDVEGIQRLFHLYNDPRLPYNIHDDKSLKVWKAPSRDVFVKVISILLKEKGPETIAGDTTIIIPAAKRVKLGTLLPK</sequence>